<keyword evidence="4" id="KW-1185">Reference proteome</keyword>
<dbReference type="EMBL" id="JBHSNO010000001">
    <property type="protein sequence ID" value="MFC5587782.1"/>
    <property type="molecule type" value="Genomic_DNA"/>
</dbReference>
<feature type="domain" description="VOC" evidence="2">
    <location>
        <begin position="173"/>
        <end position="312"/>
    </location>
</feature>
<comment type="caution">
    <text evidence="3">The sequence shown here is derived from an EMBL/GenBank/DDBJ whole genome shotgun (WGS) entry which is preliminary data.</text>
</comment>
<dbReference type="InterPro" id="IPR051785">
    <property type="entry name" value="MMCE/EMCE_epimerase"/>
</dbReference>
<dbReference type="PROSITE" id="PS51819">
    <property type="entry name" value="VOC"/>
    <property type="match status" value="2"/>
</dbReference>
<keyword evidence="1" id="KW-0479">Metal-binding</keyword>
<dbReference type="SUPFAM" id="SSF54593">
    <property type="entry name" value="Glyoxalase/Bleomycin resistance protein/Dihydroxybiphenyl dioxygenase"/>
    <property type="match status" value="2"/>
</dbReference>
<evidence type="ECO:0000256" key="1">
    <source>
        <dbReference type="ARBA" id="ARBA00022723"/>
    </source>
</evidence>
<feature type="domain" description="VOC" evidence="2">
    <location>
        <begin position="10"/>
        <end position="152"/>
    </location>
</feature>
<evidence type="ECO:0000313" key="4">
    <source>
        <dbReference type="Proteomes" id="UP001596109"/>
    </source>
</evidence>
<proteinExistence type="predicted"/>
<dbReference type="Pfam" id="PF13669">
    <property type="entry name" value="Glyoxalase_4"/>
    <property type="match status" value="2"/>
</dbReference>
<accession>A0ABW0TF44</accession>
<dbReference type="Proteomes" id="UP001596109">
    <property type="component" value="Unassembled WGS sequence"/>
</dbReference>
<dbReference type="InterPro" id="IPR037523">
    <property type="entry name" value="VOC_core"/>
</dbReference>
<name>A0ABW0TF44_9BACL</name>
<organism evidence="3 4">
    <name type="scientific">Sporosarcina soli</name>
    <dbReference type="NCBI Taxonomy" id="334736"/>
    <lineage>
        <taxon>Bacteria</taxon>
        <taxon>Bacillati</taxon>
        <taxon>Bacillota</taxon>
        <taxon>Bacilli</taxon>
        <taxon>Bacillales</taxon>
        <taxon>Caryophanaceae</taxon>
        <taxon>Sporosarcina</taxon>
    </lineage>
</organism>
<sequence>MNKEMLGTNSIEQIAFVVNDIDQAITSFSNLLGISQPEWFLTGAHDRSRVFYKGEPSDTQSKLVFIDTPSVQIELMEVNDEPSTMKDYLNENGEGIHHLAFVVDKISPCLEPLAKRGYPLLQSGEFTSVNKGRYAYLDTEARMKIVFELLERETPQPKKVGDLIGEPLFSSRTFTQIAFVVEDIDESAARFGELLDLKIPPKIKSEAPEVTQVAYKGKATEADAVFMSFKTPTLEVELIQPRESPSIWKDHLEKYGEGIHHIALELDNLEERLPGFQKKGFDVIQQGKDWHGKYAYLDTKEEFKVTIKLLERQAH</sequence>
<gene>
    <name evidence="3" type="ORF">ACFPRA_02525</name>
</gene>
<dbReference type="InterPro" id="IPR029068">
    <property type="entry name" value="Glyas_Bleomycin-R_OHBP_Dase"/>
</dbReference>
<protein>
    <submittedName>
        <fullName evidence="3">VOC family protein</fullName>
    </submittedName>
</protein>
<dbReference type="RefSeq" id="WP_381430248.1">
    <property type="nucleotide sequence ID" value="NZ_JBHSNO010000001.1"/>
</dbReference>
<dbReference type="PANTHER" id="PTHR43048:SF3">
    <property type="entry name" value="METHYLMALONYL-COA EPIMERASE, MITOCHONDRIAL"/>
    <property type="match status" value="1"/>
</dbReference>
<reference evidence="4" key="1">
    <citation type="journal article" date="2019" name="Int. J. Syst. Evol. Microbiol.">
        <title>The Global Catalogue of Microorganisms (GCM) 10K type strain sequencing project: providing services to taxonomists for standard genome sequencing and annotation.</title>
        <authorList>
            <consortium name="The Broad Institute Genomics Platform"/>
            <consortium name="The Broad Institute Genome Sequencing Center for Infectious Disease"/>
            <person name="Wu L."/>
            <person name="Ma J."/>
        </authorList>
    </citation>
    <scope>NUCLEOTIDE SEQUENCE [LARGE SCALE GENOMIC DNA]</scope>
    <source>
        <strain evidence="4">CGMCC 4.1434</strain>
    </source>
</reference>
<dbReference type="PANTHER" id="PTHR43048">
    <property type="entry name" value="METHYLMALONYL-COA EPIMERASE"/>
    <property type="match status" value="1"/>
</dbReference>
<evidence type="ECO:0000313" key="3">
    <source>
        <dbReference type="EMBL" id="MFC5587782.1"/>
    </source>
</evidence>
<evidence type="ECO:0000259" key="2">
    <source>
        <dbReference type="PROSITE" id="PS51819"/>
    </source>
</evidence>
<dbReference type="Gene3D" id="3.10.180.10">
    <property type="entry name" value="2,3-Dihydroxybiphenyl 1,2-Dioxygenase, domain 1"/>
    <property type="match status" value="2"/>
</dbReference>